<dbReference type="NCBIfam" id="TIGR00756">
    <property type="entry name" value="PPR"/>
    <property type="match status" value="4"/>
</dbReference>
<dbReference type="InterPro" id="IPR002885">
    <property type="entry name" value="PPR_rpt"/>
</dbReference>
<reference evidence="6 7" key="1">
    <citation type="submission" date="2018-10" db="EMBL/GenBank/DDBJ databases">
        <title>A high-quality apple genome assembly.</title>
        <authorList>
            <person name="Hu J."/>
        </authorList>
    </citation>
    <scope>NUCLEOTIDE SEQUENCE [LARGE SCALE GENOMIC DNA]</scope>
    <source>
        <strain evidence="7">cv. HFTH1</strain>
        <tissue evidence="6">Young leaf</tissue>
    </source>
</reference>
<feature type="repeat" description="PPR" evidence="3">
    <location>
        <begin position="175"/>
        <end position="209"/>
    </location>
</feature>
<feature type="compositionally biased region" description="Basic and acidic residues" evidence="4">
    <location>
        <begin position="36"/>
        <end position="47"/>
    </location>
</feature>
<dbReference type="Gene3D" id="1.25.40.10">
    <property type="entry name" value="Tetratricopeptide repeat domain"/>
    <property type="match status" value="1"/>
</dbReference>
<dbReference type="InterPro" id="IPR011990">
    <property type="entry name" value="TPR-like_helical_dom_sf"/>
</dbReference>
<comment type="similarity">
    <text evidence="1">Belongs to the PPR family. P subfamily.</text>
</comment>
<feature type="region of interest" description="Disordered" evidence="4">
    <location>
        <begin position="28"/>
        <end position="91"/>
    </location>
</feature>
<evidence type="ECO:0000259" key="5">
    <source>
        <dbReference type="Pfam" id="PF04419"/>
    </source>
</evidence>
<dbReference type="PANTHER" id="PTHR47874">
    <property type="entry name" value="EXPRESSED PROTEIN"/>
    <property type="match status" value="1"/>
</dbReference>
<accession>A0A498JSA1</accession>
<dbReference type="InterPro" id="IPR044179">
    <property type="entry name" value="PPR5-like"/>
</dbReference>
<sequence length="326" mass="36899">MPCLAADKRRENHEDQIFDFMLCSAFSRQPNGFERGNQRDRDRERAQARSGGNKSKPKNDGLTPEQRRERDAKALQEKAKKKAAAQQAGGINAGGKKLDGMEIIMRRKGSIFSLWGPLKIRIMLILVFELLPELLWYRPNAAVYVKANRHPGKCKQPEKARELFEAMIEEGCDVNTVSYTALVSAYGNSGQIETMEKCSERFQSAGIQANIATFNILLDCYGKAGKYENMSAVMEYMQKYHYSWTITTYNVVIDAFGRAGDLKQMEYLFRLMRSERIKPSCVTLKAARSVRVEPSVLSSSIESPTFCFSTNNSSPPPNWKGKPKTY</sequence>
<feature type="domain" description="Small EDRK-rich factor-like N-terminal" evidence="5">
    <location>
        <begin position="35"/>
        <end position="68"/>
    </location>
</feature>
<dbReference type="Proteomes" id="UP000290289">
    <property type="component" value="Chromosome 5"/>
</dbReference>
<dbReference type="Pfam" id="PF13812">
    <property type="entry name" value="PPR_3"/>
    <property type="match status" value="1"/>
</dbReference>
<dbReference type="EMBL" id="RDQH01000331">
    <property type="protein sequence ID" value="RXH98065.1"/>
    <property type="molecule type" value="Genomic_DNA"/>
</dbReference>
<evidence type="ECO:0000256" key="2">
    <source>
        <dbReference type="ARBA" id="ARBA00022737"/>
    </source>
</evidence>
<keyword evidence="2" id="KW-0677">Repeat</keyword>
<dbReference type="GO" id="GO:0003729">
    <property type="term" value="F:mRNA binding"/>
    <property type="evidence" value="ECO:0007669"/>
    <property type="project" value="InterPro"/>
</dbReference>
<feature type="repeat" description="PPR" evidence="3">
    <location>
        <begin position="245"/>
        <end position="279"/>
    </location>
</feature>
<evidence type="ECO:0000313" key="7">
    <source>
        <dbReference type="Proteomes" id="UP000290289"/>
    </source>
</evidence>
<evidence type="ECO:0000256" key="4">
    <source>
        <dbReference type="SAM" id="MobiDB-lite"/>
    </source>
</evidence>
<dbReference type="AlphaFoldDB" id="A0A498JSA1"/>
<comment type="caution">
    <text evidence="6">The sequence shown here is derived from an EMBL/GenBank/DDBJ whole genome shotgun (WGS) entry which is preliminary data.</text>
</comment>
<evidence type="ECO:0000256" key="1">
    <source>
        <dbReference type="ARBA" id="ARBA00007626"/>
    </source>
</evidence>
<organism evidence="6 7">
    <name type="scientific">Malus domestica</name>
    <name type="common">Apple</name>
    <name type="synonym">Pyrus malus</name>
    <dbReference type="NCBI Taxonomy" id="3750"/>
    <lineage>
        <taxon>Eukaryota</taxon>
        <taxon>Viridiplantae</taxon>
        <taxon>Streptophyta</taxon>
        <taxon>Embryophyta</taxon>
        <taxon>Tracheophyta</taxon>
        <taxon>Spermatophyta</taxon>
        <taxon>Magnoliopsida</taxon>
        <taxon>eudicotyledons</taxon>
        <taxon>Gunneridae</taxon>
        <taxon>Pentapetalae</taxon>
        <taxon>rosids</taxon>
        <taxon>fabids</taxon>
        <taxon>Rosales</taxon>
        <taxon>Rosaceae</taxon>
        <taxon>Amygdaloideae</taxon>
        <taxon>Maleae</taxon>
        <taxon>Malus</taxon>
    </lineage>
</organism>
<keyword evidence="7" id="KW-1185">Reference proteome</keyword>
<evidence type="ECO:0000256" key="3">
    <source>
        <dbReference type="PROSITE-ProRule" id="PRU00708"/>
    </source>
</evidence>
<feature type="compositionally biased region" description="Basic and acidic residues" evidence="4">
    <location>
        <begin position="65"/>
        <end position="78"/>
    </location>
</feature>
<dbReference type="Pfam" id="PF01535">
    <property type="entry name" value="PPR"/>
    <property type="match status" value="2"/>
</dbReference>
<dbReference type="PROSITE" id="PS51375">
    <property type="entry name" value="PPR"/>
    <property type="match status" value="3"/>
</dbReference>
<name>A0A498JSA1_MALDO</name>
<evidence type="ECO:0000313" key="6">
    <source>
        <dbReference type="EMBL" id="RXH98065.1"/>
    </source>
</evidence>
<gene>
    <name evidence="6" type="ORF">DVH24_010390</name>
</gene>
<dbReference type="PANTHER" id="PTHR47874:SF6">
    <property type="entry name" value="PENTATRICOPEPTIDE REPEAT-CONTAINING PROTEIN"/>
    <property type="match status" value="1"/>
</dbReference>
<protein>
    <recommendedName>
        <fullName evidence="5">Small EDRK-rich factor-like N-terminal domain-containing protein</fullName>
    </recommendedName>
</protein>
<proteinExistence type="inferred from homology"/>
<dbReference type="Pfam" id="PF04419">
    <property type="entry name" value="SERF-like_N"/>
    <property type="match status" value="1"/>
</dbReference>
<feature type="repeat" description="PPR" evidence="3">
    <location>
        <begin position="210"/>
        <end position="244"/>
    </location>
</feature>
<dbReference type="InterPro" id="IPR007513">
    <property type="entry name" value="SERF-like_N"/>
</dbReference>